<proteinExistence type="predicted"/>
<accession>A9V558</accession>
<feature type="compositionally biased region" description="Low complexity" evidence="1">
    <location>
        <begin position="94"/>
        <end position="104"/>
    </location>
</feature>
<protein>
    <submittedName>
        <fullName evidence="2">Uncharacterized protein</fullName>
    </submittedName>
</protein>
<name>A9V558_MONBE</name>
<dbReference type="RefSeq" id="XP_001747830.1">
    <property type="nucleotide sequence ID" value="XM_001747778.1"/>
</dbReference>
<dbReference type="KEGG" id="mbr:MONBRDRAFT_38009"/>
<keyword evidence="3" id="KW-1185">Reference proteome</keyword>
<dbReference type="InParanoid" id="A9V558"/>
<feature type="region of interest" description="Disordered" evidence="1">
    <location>
        <begin position="80"/>
        <end position="126"/>
    </location>
</feature>
<dbReference type="AlphaFoldDB" id="A9V558"/>
<sequence>MTCSCQSMQLERAHATLKCKLDMGCLDGRNTPAFVCNLVNHNNTATDTVTTGIMMASHSCTASLERIATRPAEQDFLKALPESNHSSNQPAVKPRSASMSASRRPPSKLRHCQSVSTPVTATAPSYRPKSYSLSQLDVMTAVATIQAKREGASPFPVLYAFDMSRIMQRLRAWPEPLQRNIRSLIDGVHGLEDGANLALRQRYLHNRDTQGAATPPTCDEDRRIALAARDQLHSNLVDLGFRLLSKLQSRQIDILRAINDMCDRDRYETQGLARADIDLLFDSLKHHYAQQREGWASFDRKYFAMSRTLGTPETAC</sequence>
<gene>
    <name evidence="2" type="ORF">MONBRDRAFT_38009</name>
</gene>
<evidence type="ECO:0000313" key="2">
    <source>
        <dbReference type="EMBL" id="EDQ87217.1"/>
    </source>
</evidence>
<dbReference type="EMBL" id="CH991560">
    <property type="protein sequence ID" value="EDQ87217.1"/>
    <property type="molecule type" value="Genomic_DNA"/>
</dbReference>
<evidence type="ECO:0000256" key="1">
    <source>
        <dbReference type="SAM" id="MobiDB-lite"/>
    </source>
</evidence>
<feature type="compositionally biased region" description="Polar residues" evidence="1">
    <location>
        <begin position="113"/>
        <end position="123"/>
    </location>
</feature>
<dbReference type="Proteomes" id="UP000001357">
    <property type="component" value="Unassembled WGS sequence"/>
</dbReference>
<organism evidence="2 3">
    <name type="scientific">Monosiga brevicollis</name>
    <name type="common">Choanoflagellate</name>
    <dbReference type="NCBI Taxonomy" id="81824"/>
    <lineage>
        <taxon>Eukaryota</taxon>
        <taxon>Choanoflagellata</taxon>
        <taxon>Craspedida</taxon>
        <taxon>Salpingoecidae</taxon>
        <taxon>Monosiga</taxon>
    </lineage>
</organism>
<evidence type="ECO:0000313" key="3">
    <source>
        <dbReference type="Proteomes" id="UP000001357"/>
    </source>
</evidence>
<reference evidence="2 3" key="1">
    <citation type="journal article" date="2008" name="Nature">
        <title>The genome of the choanoflagellate Monosiga brevicollis and the origin of metazoans.</title>
        <authorList>
            <consortium name="JGI Sequencing"/>
            <person name="King N."/>
            <person name="Westbrook M.J."/>
            <person name="Young S.L."/>
            <person name="Kuo A."/>
            <person name="Abedin M."/>
            <person name="Chapman J."/>
            <person name="Fairclough S."/>
            <person name="Hellsten U."/>
            <person name="Isogai Y."/>
            <person name="Letunic I."/>
            <person name="Marr M."/>
            <person name="Pincus D."/>
            <person name="Putnam N."/>
            <person name="Rokas A."/>
            <person name="Wright K.J."/>
            <person name="Zuzow R."/>
            <person name="Dirks W."/>
            <person name="Good M."/>
            <person name="Goodstein D."/>
            <person name="Lemons D."/>
            <person name="Li W."/>
            <person name="Lyons J.B."/>
            <person name="Morris A."/>
            <person name="Nichols S."/>
            <person name="Richter D.J."/>
            <person name="Salamov A."/>
            <person name="Bork P."/>
            <person name="Lim W.A."/>
            <person name="Manning G."/>
            <person name="Miller W.T."/>
            <person name="McGinnis W."/>
            <person name="Shapiro H."/>
            <person name="Tjian R."/>
            <person name="Grigoriev I.V."/>
            <person name="Rokhsar D."/>
        </authorList>
    </citation>
    <scope>NUCLEOTIDE SEQUENCE [LARGE SCALE GENOMIC DNA]</scope>
    <source>
        <strain evidence="3">MX1 / ATCC 50154</strain>
    </source>
</reference>
<dbReference type="GeneID" id="5893071"/>